<gene>
    <name evidence="2" type="ORF">KUTeg_003839</name>
</gene>
<organism evidence="2 3">
    <name type="scientific">Tegillarca granosa</name>
    <name type="common">Malaysian cockle</name>
    <name type="synonym">Anadara granosa</name>
    <dbReference type="NCBI Taxonomy" id="220873"/>
    <lineage>
        <taxon>Eukaryota</taxon>
        <taxon>Metazoa</taxon>
        <taxon>Spiralia</taxon>
        <taxon>Lophotrochozoa</taxon>
        <taxon>Mollusca</taxon>
        <taxon>Bivalvia</taxon>
        <taxon>Autobranchia</taxon>
        <taxon>Pteriomorphia</taxon>
        <taxon>Arcoida</taxon>
        <taxon>Arcoidea</taxon>
        <taxon>Arcidae</taxon>
        <taxon>Tegillarca</taxon>
    </lineage>
</organism>
<name>A0ABQ9FSS8_TEGGR</name>
<feature type="region of interest" description="Disordered" evidence="1">
    <location>
        <begin position="1"/>
        <end position="79"/>
    </location>
</feature>
<sequence>MTVNLLFMPNMSESNETPPVPPPNDEETNVKTEENNPVPEVVEQTMPELQPATPADDSTEAKTETTKTSPTPESQSLPEQKIVLETEHQISDQHIRDQSTVNTVPTHPAVAEVQTIHALTEANQHQAIQIITMSQPLEVTEHQGIPIITMPHPNEHIALPLTQPNNNNNNNNKPDKVKINISNYKKDYIGIELVLTDSTETLYVQSNYLSLLGKVDLYRTLLDRMLLTVSVLWRTLNDVTSSILIQVFNLLFVSETFNRSGNQNRKQPRNDHPYQLPMPRNGRTTSPGKQGKCQSRNTKLSSSILSTS</sequence>
<keyword evidence="3" id="KW-1185">Reference proteome</keyword>
<feature type="region of interest" description="Disordered" evidence="1">
    <location>
        <begin position="260"/>
        <end position="308"/>
    </location>
</feature>
<protein>
    <submittedName>
        <fullName evidence="2">Uncharacterized protein</fullName>
    </submittedName>
</protein>
<dbReference type="Proteomes" id="UP001217089">
    <property type="component" value="Unassembled WGS sequence"/>
</dbReference>
<evidence type="ECO:0000256" key="1">
    <source>
        <dbReference type="SAM" id="MobiDB-lite"/>
    </source>
</evidence>
<proteinExistence type="predicted"/>
<dbReference type="EMBL" id="JARBDR010000214">
    <property type="protein sequence ID" value="KAJ8318748.1"/>
    <property type="molecule type" value="Genomic_DNA"/>
</dbReference>
<accession>A0ABQ9FSS8</accession>
<comment type="caution">
    <text evidence="2">The sequence shown here is derived from an EMBL/GenBank/DDBJ whole genome shotgun (WGS) entry which is preliminary data.</text>
</comment>
<reference evidence="2 3" key="1">
    <citation type="submission" date="2022-12" db="EMBL/GenBank/DDBJ databases">
        <title>Chromosome-level genome of Tegillarca granosa.</title>
        <authorList>
            <person name="Kim J."/>
        </authorList>
    </citation>
    <scope>NUCLEOTIDE SEQUENCE [LARGE SCALE GENOMIC DNA]</scope>
    <source>
        <strain evidence="2">Teg-2019</strain>
        <tissue evidence="2">Adductor muscle</tissue>
    </source>
</reference>
<evidence type="ECO:0000313" key="3">
    <source>
        <dbReference type="Proteomes" id="UP001217089"/>
    </source>
</evidence>
<feature type="compositionally biased region" description="Polar residues" evidence="1">
    <location>
        <begin position="282"/>
        <end position="308"/>
    </location>
</feature>
<evidence type="ECO:0000313" key="2">
    <source>
        <dbReference type="EMBL" id="KAJ8318748.1"/>
    </source>
</evidence>